<dbReference type="PRINTS" id="PR00153">
    <property type="entry name" value="CSAPPISMRASE"/>
</dbReference>
<proteinExistence type="inferred from homology"/>
<dbReference type="InterPro" id="IPR020892">
    <property type="entry name" value="Cyclophilin-type_PPIase_CS"/>
</dbReference>
<dbReference type="PANTHER" id="PTHR43246">
    <property type="entry name" value="PEPTIDYL-PROLYL CIS-TRANS ISOMERASE CYP38, CHLOROPLASTIC"/>
    <property type="match status" value="1"/>
</dbReference>
<comment type="catalytic activity">
    <reaction evidence="4">
        <text>[protein]-peptidylproline (omega=180) = [protein]-peptidylproline (omega=0)</text>
        <dbReference type="Rhea" id="RHEA:16237"/>
        <dbReference type="Rhea" id="RHEA-COMP:10747"/>
        <dbReference type="Rhea" id="RHEA-COMP:10748"/>
        <dbReference type="ChEBI" id="CHEBI:83833"/>
        <dbReference type="ChEBI" id="CHEBI:83834"/>
        <dbReference type="EC" id="5.2.1.8"/>
    </reaction>
</comment>
<dbReference type="InterPro" id="IPR044665">
    <property type="entry name" value="E_coli_cyclophilin_A-like"/>
</dbReference>
<evidence type="ECO:0000256" key="1">
    <source>
        <dbReference type="ARBA" id="ARBA00007365"/>
    </source>
</evidence>
<keyword evidence="2 4" id="KW-0697">Rotamase</keyword>
<dbReference type="InterPro" id="IPR002130">
    <property type="entry name" value="Cyclophilin-type_PPIase_dom"/>
</dbReference>
<dbReference type="PROSITE" id="PS50072">
    <property type="entry name" value="CSA_PPIASE_2"/>
    <property type="match status" value="1"/>
</dbReference>
<feature type="signal peptide" evidence="4">
    <location>
        <begin position="1"/>
        <end position="20"/>
    </location>
</feature>
<organism evidence="6 7">
    <name type="scientific">Pseudaquabacterium inlustre</name>
    <dbReference type="NCBI Taxonomy" id="2984192"/>
    <lineage>
        <taxon>Bacteria</taxon>
        <taxon>Pseudomonadati</taxon>
        <taxon>Pseudomonadota</taxon>
        <taxon>Betaproteobacteria</taxon>
        <taxon>Burkholderiales</taxon>
        <taxon>Sphaerotilaceae</taxon>
        <taxon>Pseudaquabacterium</taxon>
    </lineage>
</organism>
<dbReference type="GO" id="GO:0016853">
    <property type="term" value="F:isomerase activity"/>
    <property type="evidence" value="ECO:0007669"/>
    <property type="project" value="UniProtKB-KW"/>
</dbReference>
<dbReference type="CDD" id="cd01920">
    <property type="entry name" value="cyclophilin_EcCYP_like"/>
    <property type="match status" value="1"/>
</dbReference>
<dbReference type="RefSeq" id="WP_341410377.1">
    <property type="nucleotide sequence ID" value="NZ_JBBUTH010000004.1"/>
</dbReference>
<evidence type="ECO:0000256" key="4">
    <source>
        <dbReference type="RuleBase" id="RU363019"/>
    </source>
</evidence>
<dbReference type="Proteomes" id="UP001365405">
    <property type="component" value="Unassembled WGS sequence"/>
</dbReference>
<feature type="chain" id="PRO_5044969240" description="Peptidyl-prolyl cis-trans isomerase" evidence="4">
    <location>
        <begin position="21"/>
        <end position="182"/>
    </location>
</feature>
<keyword evidence="3 4" id="KW-0413">Isomerase</keyword>
<dbReference type="EMBL" id="JBBUTH010000004">
    <property type="protein sequence ID" value="MEK8050707.1"/>
    <property type="molecule type" value="Genomic_DNA"/>
</dbReference>
<dbReference type="PROSITE" id="PS00170">
    <property type="entry name" value="CSA_PPIASE_1"/>
    <property type="match status" value="1"/>
</dbReference>
<accession>A0ABU9CJH5</accession>
<reference evidence="6 7" key="1">
    <citation type="submission" date="2024-04" db="EMBL/GenBank/DDBJ databases">
        <title>Novel species of the genus Ideonella isolated from streams.</title>
        <authorList>
            <person name="Lu H."/>
        </authorList>
    </citation>
    <scope>NUCLEOTIDE SEQUENCE [LARGE SCALE GENOMIC DNA]</scope>
    <source>
        <strain evidence="6 7">DXS22W</strain>
    </source>
</reference>
<evidence type="ECO:0000259" key="5">
    <source>
        <dbReference type="PROSITE" id="PS50072"/>
    </source>
</evidence>
<evidence type="ECO:0000313" key="6">
    <source>
        <dbReference type="EMBL" id="MEK8050707.1"/>
    </source>
</evidence>
<dbReference type="EC" id="5.2.1.8" evidence="4"/>
<evidence type="ECO:0000256" key="2">
    <source>
        <dbReference type="ARBA" id="ARBA00023110"/>
    </source>
</evidence>
<evidence type="ECO:0000313" key="7">
    <source>
        <dbReference type="Proteomes" id="UP001365405"/>
    </source>
</evidence>
<keyword evidence="4" id="KW-0732">Signal</keyword>
<feature type="domain" description="PPIase cyclophilin-type" evidence="5">
    <location>
        <begin position="19"/>
        <end position="178"/>
    </location>
</feature>
<evidence type="ECO:0000256" key="3">
    <source>
        <dbReference type="ARBA" id="ARBA00023235"/>
    </source>
</evidence>
<comment type="function">
    <text evidence="4">PPIases accelerate the folding of proteins. It catalyzes the cis-trans isomerization of proline imidic peptide bonds in oligopeptides.</text>
</comment>
<keyword evidence="7" id="KW-1185">Reference proteome</keyword>
<dbReference type="Gene3D" id="2.40.100.10">
    <property type="entry name" value="Cyclophilin-like"/>
    <property type="match status" value="1"/>
</dbReference>
<protein>
    <recommendedName>
        <fullName evidence="4">Peptidyl-prolyl cis-trans isomerase</fullName>
        <shortName evidence="4">PPIase</shortName>
        <ecNumber evidence="4">5.2.1.8</ecNumber>
    </recommendedName>
</protein>
<dbReference type="Pfam" id="PF00160">
    <property type="entry name" value="Pro_isomerase"/>
    <property type="match status" value="1"/>
</dbReference>
<gene>
    <name evidence="6" type="ORF">AACH10_10685</name>
</gene>
<comment type="similarity">
    <text evidence="1 4">Belongs to the cyclophilin-type PPIase family.</text>
</comment>
<dbReference type="SUPFAM" id="SSF50891">
    <property type="entry name" value="Cyclophilin-like"/>
    <property type="match status" value="1"/>
</dbReference>
<sequence length="182" mass="19230">MKRLTLALAAALTLTAPAFAQKVRLATSMGDIVLELDADKAPKTVANFVQYVKAGHYGGTVFHRVIDGFMIQGGGMSAEMSEKATRAPIPLEAGNGLSNLRGTVAMARTAIPDSATSQFFINVVDNQRLDSYGGGYAVFGKVIEGMDVVDRIKAVPVGNKGGHQNVPNTPILIKQATILSEK</sequence>
<comment type="caution">
    <text evidence="6">The sequence shown here is derived from an EMBL/GenBank/DDBJ whole genome shotgun (WGS) entry which is preliminary data.</text>
</comment>
<name>A0ABU9CJH5_9BURK</name>
<dbReference type="InterPro" id="IPR029000">
    <property type="entry name" value="Cyclophilin-like_dom_sf"/>
</dbReference>